<dbReference type="Proteomes" id="UP000019322">
    <property type="component" value="Chromosome"/>
</dbReference>
<reference evidence="2 3" key="1">
    <citation type="journal article" date="2014" name="Environ. Microbiol.">
        <title>Insights into organohalide respiration and the versatile catabolism of Sulfurospirillum multivorans gained from comparative genomics and physiological studies.</title>
        <authorList>
            <person name="Goris T."/>
            <person name="Schubert T."/>
            <person name="Gadkari J."/>
            <person name="Wubet T."/>
            <person name="Tarkka M."/>
            <person name="Buscot F."/>
            <person name="Adrian L."/>
            <person name="Diekert G."/>
        </authorList>
    </citation>
    <scope>NUCLEOTIDE SEQUENCE [LARGE SCALE GENOMIC DNA]</scope>
    <source>
        <strain evidence="3">DM 12446 / JCM 15788 / NBRC 109480</strain>
        <strain evidence="2">DSM 12446</strain>
    </source>
</reference>
<accession>A0AA86AP86</accession>
<protein>
    <submittedName>
        <fullName evidence="2">Uncharacterized protein</fullName>
    </submittedName>
</protein>
<dbReference type="EMBL" id="CP007201">
    <property type="protein sequence ID" value="AHJ13252.1"/>
    <property type="molecule type" value="Genomic_DNA"/>
</dbReference>
<name>A0AA86AP86_SULMK</name>
<sequence>MYMYKMKDEQDYRIAVNGVGHGVVLIKRENDIDTAFGYFKSVDDDMILVSEQEENEINTSLNTAF</sequence>
<evidence type="ECO:0000313" key="1">
    <source>
        <dbReference type="EMBL" id="AHJ12342.1"/>
    </source>
</evidence>
<dbReference type="EMBL" id="CP007201">
    <property type="protein sequence ID" value="AHJ12342.1"/>
    <property type="molecule type" value="Genomic_DNA"/>
</dbReference>
<dbReference type="KEGG" id="smul:SMUL_1997"/>
<dbReference type="AlphaFoldDB" id="A0AA86AP86"/>
<evidence type="ECO:0000313" key="3">
    <source>
        <dbReference type="Proteomes" id="UP000019322"/>
    </source>
</evidence>
<dbReference type="RefSeq" id="WP_025344233.1">
    <property type="nucleotide sequence ID" value="NZ_CP007201.1"/>
</dbReference>
<gene>
    <name evidence="1" type="ORF">SMUL_1076</name>
    <name evidence="2" type="ORF">SMUL_1997</name>
</gene>
<dbReference type="KEGG" id="smul:SMUL_1076"/>
<proteinExistence type="predicted"/>
<organism evidence="2 3">
    <name type="scientific">Sulfurospirillum multivorans (strain DM 12446 / JCM 15788 / NBRC 109480)</name>
    <dbReference type="NCBI Taxonomy" id="1150621"/>
    <lineage>
        <taxon>Bacteria</taxon>
        <taxon>Pseudomonadati</taxon>
        <taxon>Campylobacterota</taxon>
        <taxon>Epsilonproteobacteria</taxon>
        <taxon>Campylobacterales</taxon>
        <taxon>Sulfurospirillaceae</taxon>
        <taxon>Sulfurospirillum</taxon>
    </lineage>
</organism>
<evidence type="ECO:0000313" key="2">
    <source>
        <dbReference type="EMBL" id="AHJ13252.1"/>
    </source>
</evidence>